<keyword evidence="1" id="KW-0472">Membrane</keyword>
<sequence length="167" mass="18477">MVKTAIKYGLVGGAICIALLFGMSLFLENPISESEIPFILILAIFIFSAIRDFKKSLNRGFLKFWQGASIGFIVYMTCSALSGAGVFALSATKPETVQTLLDHQIENWESSKEETIKNRGEEYYNEYLSDLRSADGSSIATAVFIRQIILGIILTFALAMIMKKSEP</sequence>
<evidence type="ECO:0000313" key="2">
    <source>
        <dbReference type="EMBL" id="BDD10382.1"/>
    </source>
</evidence>
<keyword evidence="3" id="KW-1185">Reference proteome</keyword>
<dbReference type="RefSeq" id="WP_338391942.1">
    <property type="nucleotide sequence ID" value="NZ_AP025314.1"/>
</dbReference>
<organism evidence="2 3">
    <name type="scientific">Fulvitalea axinellae</name>
    <dbReference type="NCBI Taxonomy" id="1182444"/>
    <lineage>
        <taxon>Bacteria</taxon>
        <taxon>Pseudomonadati</taxon>
        <taxon>Bacteroidota</taxon>
        <taxon>Cytophagia</taxon>
        <taxon>Cytophagales</taxon>
        <taxon>Persicobacteraceae</taxon>
        <taxon>Fulvitalea</taxon>
    </lineage>
</organism>
<accession>A0AAU9CTK9</accession>
<gene>
    <name evidence="2" type="ORF">FUAX_28140</name>
</gene>
<dbReference type="KEGG" id="fax:FUAX_28140"/>
<protein>
    <recommendedName>
        <fullName evidence="4">DUF4199 domain-containing protein</fullName>
    </recommendedName>
</protein>
<evidence type="ECO:0008006" key="4">
    <source>
        <dbReference type="Google" id="ProtNLM"/>
    </source>
</evidence>
<evidence type="ECO:0000256" key="1">
    <source>
        <dbReference type="SAM" id="Phobius"/>
    </source>
</evidence>
<reference evidence="2 3" key="1">
    <citation type="submission" date="2021-12" db="EMBL/GenBank/DDBJ databases">
        <title>Genome sequencing of bacteria with rrn-lacking chromosome and rrn-plasmid.</title>
        <authorList>
            <person name="Anda M."/>
            <person name="Iwasaki W."/>
        </authorList>
    </citation>
    <scope>NUCLEOTIDE SEQUENCE [LARGE SCALE GENOMIC DNA]</scope>
    <source>
        <strain evidence="2 3">DSM 100852</strain>
    </source>
</reference>
<keyword evidence="1" id="KW-0812">Transmembrane</keyword>
<name>A0AAU9CTK9_9BACT</name>
<proteinExistence type="predicted"/>
<dbReference type="InterPro" id="IPR025250">
    <property type="entry name" value="DUF4199"/>
</dbReference>
<evidence type="ECO:0000313" key="3">
    <source>
        <dbReference type="Proteomes" id="UP001348817"/>
    </source>
</evidence>
<feature type="transmembrane region" description="Helical" evidence="1">
    <location>
        <begin position="139"/>
        <end position="161"/>
    </location>
</feature>
<dbReference type="Pfam" id="PF13858">
    <property type="entry name" value="DUF4199"/>
    <property type="match status" value="1"/>
</dbReference>
<dbReference type="EMBL" id="AP025314">
    <property type="protein sequence ID" value="BDD10382.1"/>
    <property type="molecule type" value="Genomic_DNA"/>
</dbReference>
<feature type="transmembrane region" description="Helical" evidence="1">
    <location>
        <begin position="36"/>
        <end position="53"/>
    </location>
</feature>
<keyword evidence="1" id="KW-1133">Transmembrane helix</keyword>
<feature type="transmembrane region" description="Helical" evidence="1">
    <location>
        <begin position="65"/>
        <end position="91"/>
    </location>
</feature>
<dbReference type="Proteomes" id="UP001348817">
    <property type="component" value="Chromosome"/>
</dbReference>
<dbReference type="AlphaFoldDB" id="A0AAU9CTK9"/>